<gene>
    <name evidence="3" type="ORF">BECKFW1821A_GA0114235_10177</name>
    <name evidence="4" type="ORF">BECKFW1821B_GA0114236_10785</name>
</gene>
<dbReference type="AlphaFoldDB" id="A0A450S708"/>
<dbReference type="EMBL" id="CAADEW010000017">
    <property type="protein sequence ID" value="VFJ47667.1"/>
    <property type="molecule type" value="Genomic_DNA"/>
</dbReference>
<proteinExistence type="inferred from homology"/>
<dbReference type="PANTHER" id="PTHR13420:SF7">
    <property type="entry name" value="UPF0235 PROTEIN C15ORF40"/>
    <property type="match status" value="1"/>
</dbReference>
<comment type="similarity">
    <text evidence="1 2">Belongs to the UPF0235 family.</text>
</comment>
<reference evidence="3" key="1">
    <citation type="submission" date="2019-02" db="EMBL/GenBank/DDBJ databases">
        <authorList>
            <person name="Gruber-Vodicka R. H."/>
            <person name="Seah K. B. B."/>
        </authorList>
    </citation>
    <scope>NUCLEOTIDE SEQUENCE</scope>
    <source>
        <strain evidence="4">BECK_BZ106</strain>
        <strain evidence="3">BECK_BZ15</strain>
    </source>
</reference>
<sequence>MTWFHREQDRLILNLCVQPRASRNEIVGIQGDRLKIRVTAAPVEGKGNEQIMKFLAKEFRVPRSHLTILTGARSRNKRIGLQGPYTPPNWMRAGG</sequence>
<dbReference type="InterPro" id="IPR003746">
    <property type="entry name" value="DUF167"/>
</dbReference>
<dbReference type="SMART" id="SM01152">
    <property type="entry name" value="DUF167"/>
    <property type="match status" value="1"/>
</dbReference>
<evidence type="ECO:0000256" key="1">
    <source>
        <dbReference type="ARBA" id="ARBA00010364"/>
    </source>
</evidence>
<evidence type="ECO:0000313" key="4">
    <source>
        <dbReference type="EMBL" id="VFJ62947.1"/>
    </source>
</evidence>
<dbReference type="SUPFAM" id="SSF69786">
    <property type="entry name" value="YggU-like"/>
    <property type="match status" value="1"/>
</dbReference>
<name>A0A450S708_9GAMM</name>
<organism evidence="3">
    <name type="scientific">Candidatus Kentrum sp. FW</name>
    <dbReference type="NCBI Taxonomy" id="2126338"/>
    <lineage>
        <taxon>Bacteria</taxon>
        <taxon>Pseudomonadati</taxon>
        <taxon>Pseudomonadota</taxon>
        <taxon>Gammaproteobacteria</taxon>
        <taxon>Candidatus Kentrum</taxon>
    </lineage>
</organism>
<dbReference type="InterPro" id="IPR036591">
    <property type="entry name" value="YggU-like_sf"/>
</dbReference>
<dbReference type="NCBIfam" id="TIGR00251">
    <property type="entry name" value="DUF167 family protein"/>
    <property type="match status" value="1"/>
</dbReference>
<protein>
    <recommendedName>
        <fullName evidence="2">UPF0235 protein BECKFW1821A_GA0114235_10177</fullName>
    </recommendedName>
</protein>
<accession>A0A450S708</accession>
<dbReference type="HAMAP" id="MF_00634">
    <property type="entry name" value="UPF0235"/>
    <property type="match status" value="1"/>
</dbReference>
<evidence type="ECO:0000313" key="3">
    <source>
        <dbReference type="EMBL" id="VFJ47667.1"/>
    </source>
</evidence>
<dbReference type="GO" id="GO:0005737">
    <property type="term" value="C:cytoplasm"/>
    <property type="evidence" value="ECO:0007669"/>
    <property type="project" value="TreeGrafter"/>
</dbReference>
<evidence type="ECO:0000256" key="2">
    <source>
        <dbReference type="HAMAP-Rule" id="MF_00634"/>
    </source>
</evidence>
<dbReference type="EMBL" id="CAADFD010000078">
    <property type="protein sequence ID" value="VFJ62947.1"/>
    <property type="molecule type" value="Genomic_DNA"/>
</dbReference>
<dbReference type="Gene3D" id="3.30.1200.10">
    <property type="entry name" value="YggU-like"/>
    <property type="match status" value="1"/>
</dbReference>
<dbReference type="PANTHER" id="PTHR13420">
    <property type="entry name" value="UPF0235 PROTEIN C15ORF40"/>
    <property type="match status" value="1"/>
</dbReference>
<dbReference type="Pfam" id="PF02594">
    <property type="entry name" value="DUF167"/>
    <property type="match status" value="1"/>
</dbReference>